<dbReference type="Gene3D" id="3.40.30.10">
    <property type="entry name" value="Glutaredoxin"/>
    <property type="match status" value="1"/>
</dbReference>
<evidence type="ECO:0000256" key="3">
    <source>
        <dbReference type="ARBA" id="ARBA00023157"/>
    </source>
</evidence>
<evidence type="ECO:0000256" key="4">
    <source>
        <dbReference type="ARBA" id="ARBA00023284"/>
    </source>
</evidence>
<dbReference type="SUPFAM" id="SSF52833">
    <property type="entry name" value="Thioredoxin-like"/>
    <property type="match status" value="1"/>
</dbReference>
<comment type="caution">
    <text evidence="7">The sequence shown here is derived from an EMBL/GenBank/DDBJ whole genome shotgun (WGS) entry which is preliminary data.</text>
</comment>
<feature type="chain" id="PRO_5020217693" evidence="5">
    <location>
        <begin position="31"/>
        <end position="389"/>
    </location>
</feature>
<dbReference type="PROSITE" id="PS00194">
    <property type="entry name" value="THIOREDOXIN_1"/>
    <property type="match status" value="1"/>
</dbReference>
<dbReference type="InterPro" id="IPR000866">
    <property type="entry name" value="AhpC/TSA"/>
</dbReference>
<evidence type="ECO:0000256" key="5">
    <source>
        <dbReference type="SAM" id="SignalP"/>
    </source>
</evidence>
<dbReference type="InterPro" id="IPR050553">
    <property type="entry name" value="Thioredoxin_ResA/DsbE_sf"/>
</dbReference>
<gene>
    <name evidence="7" type="ORF">FAZ15_02790</name>
</gene>
<dbReference type="InterPro" id="IPR036249">
    <property type="entry name" value="Thioredoxin-like_sf"/>
</dbReference>
<dbReference type="GO" id="GO:0016491">
    <property type="term" value="F:oxidoreductase activity"/>
    <property type="evidence" value="ECO:0007669"/>
    <property type="project" value="InterPro"/>
</dbReference>
<accession>A0A4U0P6Y6</accession>
<dbReference type="CDD" id="cd02966">
    <property type="entry name" value="TlpA_like_family"/>
    <property type="match status" value="1"/>
</dbReference>
<comment type="subcellular location">
    <subcellularLocation>
        <location evidence="1">Cell envelope</location>
    </subcellularLocation>
</comment>
<reference evidence="7 8" key="1">
    <citation type="submission" date="2019-04" db="EMBL/GenBank/DDBJ databases">
        <title>Sphingobacterium olei sp. nov., isolated from oil-contaminated soil.</title>
        <authorList>
            <person name="Liu B."/>
        </authorList>
    </citation>
    <scope>NUCLEOTIDE SEQUENCE [LARGE SCALE GENOMIC DNA]</scope>
    <source>
        <strain evidence="7 8">HAL-9</strain>
    </source>
</reference>
<dbReference type="Proteomes" id="UP000306808">
    <property type="component" value="Unassembled WGS sequence"/>
</dbReference>
<dbReference type="Pfam" id="PF00578">
    <property type="entry name" value="AhpC-TSA"/>
    <property type="match status" value="1"/>
</dbReference>
<dbReference type="GO" id="GO:0017004">
    <property type="term" value="P:cytochrome complex assembly"/>
    <property type="evidence" value="ECO:0007669"/>
    <property type="project" value="UniProtKB-KW"/>
</dbReference>
<dbReference type="PANTHER" id="PTHR42852:SF6">
    <property type="entry name" value="THIOL:DISULFIDE INTERCHANGE PROTEIN DSBE"/>
    <property type="match status" value="1"/>
</dbReference>
<keyword evidence="5" id="KW-0732">Signal</keyword>
<keyword evidence="8" id="KW-1185">Reference proteome</keyword>
<evidence type="ECO:0000313" key="7">
    <source>
        <dbReference type="EMBL" id="TJZ63235.1"/>
    </source>
</evidence>
<protein>
    <submittedName>
        <fullName evidence="7">AhpC/TSA family protein</fullName>
    </submittedName>
</protein>
<dbReference type="GO" id="GO:0016209">
    <property type="term" value="F:antioxidant activity"/>
    <property type="evidence" value="ECO:0007669"/>
    <property type="project" value="InterPro"/>
</dbReference>
<evidence type="ECO:0000256" key="2">
    <source>
        <dbReference type="ARBA" id="ARBA00022748"/>
    </source>
</evidence>
<dbReference type="PANTHER" id="PTHR42852">
    <property type="entry name" value="THIOL:DISULFIDE INTERCHANGE PROTEIN DSBE"/>
    <property type="match status" value="1"/>
</dbReference>
<organism evidence="7 8">
    <name type="scientific">Sphingobacterium olei</name>
    <dbReference type="NCBI Taxonomy" id="2571155"/>
    <lineage>
        <taxon>Bacteria</taxon>
        <taxon>Pseudomonadati</taxon>
        <taxon>Bacteroidota</taxon>
        <taxon>Sphingobacteriia</taxon>
        <taxon>Sphingobacteriales</taxon>
        <taxon>Sphingobacteriaceae</taxon>
        <taxon>Sphingobacterium</taxon>
    </lineage>
</organism>
<dbReference type="InterPro" id="IPR025380">
    <property type="entry name" value="DUF4369"/>
</dbReference>
<dbReference type="EMBL" id="SUME01000001">
    <property type="protein sequence ID" value="TJZ63235.1"/>
    <property type="molecule type" value="Genomic_DNA"/>
</dbReference>
<keyword evidence="4" id="KW-0676">Redox-active center</keyword>
<dbReference type="PROSITE" id="PS51352">
    <property type="entry name" value="THIOREDOXIN_2"/>
    <property type="match status" value="1"/>
</dbReference>
<dbReference type="AlphaFoldDB" id="A0A4U0P6Y6"/>
<evidence type="ECO:0000259" key="6">
    <source>
        <dbReference type="PROSITE" id="PS51352"/>
    </source>
</evidence>
<proteinExistence type="predicted"/>
<feature type="signal peptide" evidence="5">
    <location>
        <begin position="1"/>
        <end position="30"/>
    </location>
</feature>
<keyword evidence="2" id="KW-0201">Cytochrome c-type biogenesis</keyword>
<evidence type="ECO:0000256" key="1">
    <source>
        <dbReference type="ARBA" id="ARBA00004196"/>
    </source>
</evidence>
<dbReference type="InterPro" id="IPR013766">
    <property type="entry name" value="Thioredoxin_domain"/>
</dbReference>
<name>A0A4U0P6Y6_9SPHI</name>
<evidence type="ECO:0000313" key="8">
    <source>
        <dbReference type="Proteomes" id="UP000306808"/>
    </source>
</evidence>
<keyword evidence="3" id="KW-1015">Disulfide bond</keyword>
<dbReference type="GO" id="GO:0030313">
    <property type="term" value="C:cell envelope"/>
    <property type="evidence" value="ECO:0007669"/>
    <property type="project" value="UniProtKB-SubCell"/>
</dbReference>
<dbReference type="OrthoDB" id="750178at2"/>
<sequence length="389" mass="43596">MQTNKKQIIYMNILKLTAALLILSPIQLLAQEGFQLKGNAPKKFDGKKVYLDYTKEGFSMADSAIIKNGKFTFTGMVDEPAYSRMVFDPEGKGKMMVQNNGDRLYFYLGNETYKMAIKDSLSTSKITGSALHDSYTKYIAEIGSDFMSIIDGANKEFAAVKADAPDANEQYAAIREKYDAKFETRREKEFLFAQNNPNSIFSIDALKDVANKRKLSEIEPVFLALSKEVRQLTSARELEARILADKMIKIGSKAPDFAQPDMDGKMVKVSDFLGQYVLIDFWASWCGPCRAENPHLVKAYEKYKPKGLEILAVSIDDNKGRNAWLKAVEDDGLPWIHVADLKGWSNDAAVLYGVRGVPQNYLIDPTGNIVAVNLRGEKLDVELEKVFGQ</sequence>
<feature type="domain" description="Thioredoxin" evidence="6">
    <location>
        <begin position="248"/>
        <end position="389"/>
    </location>
</feature>
<dbReference type="InterPro" id="IPR017937">
    <property type="entry name" value="Thioredoxin_CS"/>
</dbReference>
<dbReference type="Pfam" id="PF14289">
    <property type="entry name" value="DUF4369"/>
    <property type="match status" value="1"/>
</dbReference>